<evidence type="ECO:0000256" key="5">
    <source>
        <dbReference type="ARBA" id="ARBA00023136"/>
    </source>
</evidence>
<evidence type="ECO:0000256" key="2">
    <source>
        <dbReference type="ARBA" id="ARBA00022475"/>
    </source>
</evidence>
<reference evidence="7" key="1">
    <citation type="submission" date="2008-08" db="EMBL/GenBank/DDBJ databases">
        <title>Annotation of Bifidobacterium longum subsp. infantis CCUG 52486.</title>
        <authorList>
            <consortium name="The Broad Institute Genome Sequencing Platform"/>
            <person name="Gougoulias C."/>
            <person name="Tuohy K.M."/>
            <person name="Gibson G.R."/>
            <person name="Ward D."/>
            <person name="Mehta T."/>
            <person name="Young S."/>
            <person name="Jaffe D."/>
            <person name="Gnerre S."/>
            <person name="Berlin A."/>
            <person name="Heiman D."/>
            <person name="Hepburn T."/>
            <person name="Shea T."/>
            <person name="Sykes S."/>
            <person name="Alvarado L."/>
            <person name="Kodira C."/>
            <person name="Borodovsky M."/>
            <person name="Lander E."/>
            <person name="Galagan J."/>
            <person name="Nusbaum C."/>
            <person name="Birren B."/>
        </authorList>
    </citation>
    <scope>NUCLEOTIDE SEQUENCE [LARGE SCALE GENOMIC DNA]</scope>
    <source>
        <strain evidence="7">CCUG 52486</strain>
    </source>
</reference>
<dbReference type="PANTHER" id="PTHR43124">
    <property type="entry name" value="PURINE EFFLUX PUMP PBUE"/>
    <property type="match status" value="1"/>
</dbReference>
<dbReference type="Gene3D" id="1.20.1720.10">
    <property type="entry name" value="Multidrug resistance protein D"/>
    <property type="match status" value="1"/>
</dbReference>
<keyword evidence="5 6" id="KW-0472">Membrane</keyword>
<evidence type="ECO:0000256" key="6">
    <source>
        <dbReference type="SAM" id="Phobius"/>
    </source>
</evidence>
<protein>
    <recommendedName>
        <fullName evidence="8">MFS transporter</fullName>
    </recommendedName>
</protein>
<evidence type="ECO:0000313" key="7">
    <source>
        <dbReference type="EMBL" id="EEQ55472.1"/>
    </source>
</evidence>
<feature type="transmembrane region" description="Helical" evidence="6">
    <location>
        <begin position="20"/>
        <end position="41"/>
    </location>
</feature>
<proteinExistence type="predicted"/>
<dbReference type="InterPro" id="IPR036259">
    <property type="entry name" value="MFS_trans_sf"/>
</dbReference>
<dbReference type="Pfam" id="PF07690">
    <property type="entry name" value="MFS_1"/>
    <property type="match status" value="1"/>
</dbReference>
<dbReference type="Proteomes" id="UP000005084">
    <property type="component" value="Unassembled WGS sequence"/>
</dbReference>
<keyword evidence="4 6" id="KW-1133">Transmembrane helix</keyword>
<feature type="transmembrane region" description="Helical" evidence="6">
    <location>
        <begin position="62"/>
        <end position="83"/>
    </location>
</feature>
<keyword evidence="2" id="KW-1003">Cell membrane</keyword>
<dbReference type="PANTHER" id="PTHR43124:SF3">
    <property type="entry name" value="CHLORAMPHENICOL EFFLUX PUMP RV0191"/>
    <property type="match status" value="1"/>
</dbReference>
<feature type="transmembrane region" description="Helical" evidence="6">
    <location>
        <begin position="98"/>
        <end position="116"/>
    </location>
</feature>
<keyword evidence="3 6" id="KW-0812">Transmembrane</keyword>
<gene>
    <name evidence="7" type="ORF">BLIG_01210</name>
</gene>
<dbReference type="GO" id="GO:0005886">
    <property type="term" value="C:plasma membrane"/>
    <property type="evidence" value="ECO:0007669"/>
    <property type="project" value="UniProtKB-SubCell"/>
</dbReference>
<dbReference type="HOGENOM" id="CLU_1683198_0_0_11"/>
<evidence type="ECO:0000256" key="4">
    <source>
        <dbReference type="ARBA" id="ARBA00022989"/>
    </source>
</evidence>
<name>C5EBT1_BIFLI</name>
<evidence type="ECO:0000256" key="1">
    <source>
        <dbReference type="ARBA" id="ARBA00004651"/>
    </source>
</evidence>
<comment type="subcellular location">
    <subcellularLocation>
        <location evidence="1">Cell membrane</location>
        <topology evidence="1">Multi-pass membrane protein</topology>
    </subcellularLocation>
</comment>
<dbReference type="AlphaFoldDB" id="C5EBT1"/>
<evidence type="ECO:0000256" key="3">
    <source>
        <dbReference type="ARBA" id="ARBA00022692"/>
    </source>
</evidence>
<dbReference type="EMBL" id="DS990241">
    <property type="protein sequence ID" value="EEQ55472.1"/>
    <property type="molecule type" value="Genomic_DNA"/>
</dbReference>
<evidence type="ECO:0008006" key="8">
    <source>
        <dbReference type="Google" id="ProtNLM"/>
    </source>
</evidence>
<sequence length="167" mass="18405">MRTPRAPAGTWVADTFGWRVTFALVSVLTAVLMASMAVSLPRNSHPAKIGFLRQFRLFFDRRIQLGVADVVFGAAASYVFYTYLSPIMRDEIGVPERYISIGLVIYGCACLWSNLYGGKLADKGHGVEPLTHIRPIYCVQAVCLCLLAFASLLAVGATTLLRPYVER</sequence>
<dbReference type="SUPFAM" id="SSF103473">
    <property type="entry name" value="MFS general substrate transporter"/>
    <property type="match status" value="1"/>
</dbReference>
<organism evidence="7">
    <name type="scientific">Bifidobacterium longum subsp. infantis CCUG 52486</name>
    <dbReference type="NCBI Taxonomy" id="537937"/>
    <lineage>
        <taxon>Bacteria</taxon>
        <taxon>Bacillati</taxon>
        <taxon>Actinomycetota</taxon>
        <taxon>Actinomycetes</taxon>
        <taxon>Bifidobacteriales</taxon>
        <taxon>Bifidobacteriaceae</taxon>
        <taxon>Bifidobacterium</taxon>
    </lineage>
</organism>
<dbReference type="InterPro" id="IPR050189">
    <property type="entry name" value="MFS_Efflux_Transporters"/>
</dbReference>
<accession>C5EBT1</accession>
<dbReference type="InterPro" id="IPR011701">
    <property type="entry name" value="MFS"/>
</dbReference>
<dbReference type="GO" id="GO:0022857">
    <property type="term" value="F:transmembrane transporter activity"/>
    <property type="evidence" value="ECO:0007669"/>
    <property type="project" value="InterPro"/>
</dbReference>
<feature type="transmembrane region" description="Helical" evidence="6">
    <location>
        <begin position="137"/>
        <end position="161"/>
    </location>
</feature>